<organism evidence="1">
    <name type="scientific">Aspergillus niger</name>
    <dbReference type="NCBI Taxonomy" id="5061"/>
    <lineage>
        <taxon>Eukaryota</taxon>
        <taxon>Fungi</taxon>
        <taxon>Dikarya</taxon>
        <taxon>Ascomycota</taxon>
        <taxon>Pezizomycotina</taxon>
        <taxon>Eurotiomycetes</taxon>
        <taxon>Eurotiomycetidae</taxon>
        <taxon>Eurotiales</taxon>
        <taxon>Aspergillaceae</taxon>
        <taxon>Aspergillus</taxon>
        <taxon>Aspergillus subgen. Circumdati</taxon>
    </lineage>
</organism>
<evidence type="ECO:0000313" key="1">
    <source>
        <dbReference type="RefSeq" id="XP_059600937.1"/>
    </source>
</evidence>
<gene>
    <name evidence="1" type="ORF">An07g05200</name>
</gene>
<proteinExistence type="predicted"/>
<reference evidence="1" key="2">
    <citation type="submission" date="2025-08" db="UniProtKB">
        <authorList>
            <consortium name="RefSeq"/>
        </authorList>
    </citation>
    <scope>IDENTIFICATION</scope>
</reference>
<dbReference type="KEGG" id="ang:An07g05200"/>
<name>A0AAJ8DZ10_ASPNG</name>
<dbReference type="RefSeq" id="XP_059600937.1">
    <property type="nucleotide sequence ID" value="XM_059748459.1"/>
</dbReference>
<protein>
    <submittedName>
        <fullName evidence="1">Uncharacterized protein</fullName>
    </submittedName>
</protein>
<dbReference type="AlphaFoldDB" id="A0AAJ8DZ10"/>
<accession>A0AAJ8DZ10</accession>
<reference evidence="1" key="1">
    <citation type="submission" date="2025-02" db="EMBL/GenBank/DDBJ databases">
        <authorList>
            <consortium name="NCBI Genome Project"/>
        </authorList>
    </citation>
    <scope>NUCLEOTIDE SEQUENCE</scope>
</reference>
<dbReference type="VEuPathDB" id="FungiDB:An07g05200"/>
<sequence>MKIHASLDPAKRLTEAGADMNIRLERERLATALQAARSAVTEEDIERFKTLCSTDDRVAEEVDEQAEDRRFQSNSAKYNYLLYYIAIIEERHEYLL</sequence>
<dbReference type="GeneID" id="84591395"/>